<keyword evidence="11" id="KW-0234">DNA repair</keyword>
<keyword evidence="5" id="KW-0235">DNA replication</keyword>
<dbReference type="GO" id="GO:0006260">
    <property type="term" value="P:DNA replication"/>
    <property type="evidence" value="ECO:0007669"/>
    <property type="project" value="UniProtKB-KW"/>
</dbReference>
<accession>A0A1W1E7U7</accession>
<evidence type="ECO:0000256" key="4">
    <source>
        <dbReference type="ARBA" id="ARBA00022598"/>
    </source>
</evidence>
<feature type="domain" description="BRCT" evidence="13">
    <location>
        <begin position="573"/>
        <end position="653"/>
    </location>
</feature>
<sequence length="653" mass="73671">MTEQAYNQNVEILKQWAHAYYVEDNPIATDEEYDTLYHEVLAYEKAHPDKVREDSPTQRVGGVVLEGFQKARHMKRMWSMEDVFSTDEVAEWLARVEKNVGTCDYYCEPKFDGASMNLLYENGKLVRAITRGDGVVGEEVTENVKTIRSVPLRIAYEGLIEIRGEVVIRKDDFEKINKERVKEGESPFANPRNASAGSLRQLDSSVTAKRRLVFYPWGVGENSLRYERLSEKMAFVYDQGFLRPPYEKPCKTLDEIETFYQFLISKRDEIPMMMDGMVIKVDEIKKQEQLGYTVKFPKWMCAYKFPAVEKVTRLLDVTLQVGRTGVITPVAEIEPVNIEGATVSRATLHNFDEIERMDIRISDYIIIIRSGDVIPKITKVLKERRTGDEKPIKRPTSCPTCGSELLDEGALIKCQNLSCPDRVVGAIIHFAKKGCMDIEGLGSKIVEQLVSRGKIHDILDLYTLSYDDLADLEGFKEKKINNLLRAIAATKGAPLHRLINALGIEHIGEVASKALAQRFGLGIVDATYEEVVAIDGIGEEMANSLLEFMRVNREKVLKLFEIIQPTVEHQKEAADNPFKDKTVVLTGTMSRPRGEIKAMLEALGAKVSGSVSKKTDYVIYGEEAGSKLTKAQSLGVATLTEEEMERMLQTPKQ</sequence>
<dbReference type="InterPro" id="IPR013839">
    <property type="entry name" value="DNAligase_adenylation"/>
</dbReference>
<evidence type="ECO:0000256" key="3">
    <source>
        <dbReference type="ARBA" id="ARBA00012722"/>
    </source>
</evidence>
<dbReference type="HAMAP" id="MF_01588">
    <property type="entry name" value="DNA_ligase_A"/>
    <property type="match status" value="1"/>
</dbReference>
<evidence type="ECO:0000256" key="1">
    <source>
        <dbReference type="ARBA" id="ARBA00001946"/>
    </source>
</evidence>
<dbReference type="PANTHER" id="PTHR23389:SF9">
    <property type="entry name" value="DNA LIGASE"/>
    <property type="match status" value="1"/>
</dbReference>
<dbReference type="Gene3D" id="6.20.10.30">
    <property type="match status" value="1"/>
</dbReference>
<dbReference type="EMBL" id="FPIB01000007">
    <property type="protein sequence ID" value="SFV90034.1"/>
    <property type="molecule type" value="Genomic_DNA"/>
</dbReference>
<dbReference type="GO" id="GO:0003911">
    <property type="term" value="F:DNA ligase (NAD+) activity"/>
    <property type="evidence" value="ECO:0007669"/>
    <property type="project" value="UniProtKB-EC"/>
</dbReference>
<dbReference type="Pfam" id="PF00533">
    <property type="entry name" value="BRCT"/>
    <property type="match status" value="1"/>
</dbReference>
<dbReference type="InterPro" id="IPR004150">
    <property type="entry name" value="NAD_DNA_ligase_OB"/>
</dbReference>
<evidence type="ECO:0000259" key="13">
    <source>
        <dbReference type="PROSITE" id="PS50172"/>
    </source>
</evidence>
<evidence type="ECO:0000313" key="14">
    <source>
        <dbReference type="EMBL" id="SFV90034.1"/>
    </source>
</evidence>
<dbReference type="Pfam" id="PF14520">
    <property type="entry name" value="HHH_5"/>
    <property type="match status" value="1"/>
</dbReference>
<name>A0A1W1E7U7_9ZZZZ</name>
<dbReference type="AlphaFoldDB" id="A0A1W1E7U7"/>
<dbReference type="InterPro" id="IPR001679">
    <property type="entry name" value="DNA_ligase"/>
</dbReference>
<dbReference type="InterPro" id="IPR036420">
    <property type="entry name" value="BRCT_dom_sf"/>
</dbReference>
<dbReference type="SUPFAM" id="SSF56091">
    <property type="entry name" value="DNA ligase/mRNA capping enzyme, catalytic domain"/>
    <property type="match status" value="1"/>
</dbReference>
<dbReference type="SUPFAM" id="SSF47781">
    <property type="entry name" value="RuvA domain 2-like"/>
    <property type="match status" value="1"/>
</dbReference>
<dbReference type="FunFam" id="1.10.150.20:FF:000007">
    <property type="entry name" value="DNA ligase"/>
    <property type="match status" value="1"/>
</dbReference>
<dbReference type="NCBIfam" id="NF005932">
    <property type="entry name" value="PRK07956.1"/>
    <property type="match status" value="1"/>
</dbReference>
<dbReference type="PROSITE" id="PS50172">
    <property type="entry name" value="BRCT"/>
    <property type="match status" value="1"/>
</dbReference>
<dbReference type="GO" id="GO:0006281">
    <property type="term" value="P:DNA repair"/>
    <property type="evidence" value="ECO:0007669"/>
    <property type="project" value="UniProtKB-KW"/>
</dbReference>
<protein>
    <recommendedName>
        <fullName evidence="3">DNA ligase (NAD(+))</fullName>
        <ecNumber evidence="3">6.5.1.2</ecNumber>
    </recommendedName>
</protein>
<dbReference type="Pfam" id="PF03120">
    <property type="entry name" value="OB_DNA_ligase"/>
    <property type="match status" value="1"/>
</dbReference>
<keyword evidence="6" id="KW-0479">Metal-binding</keyword>
<dbReference type="PIRSF" id="PIRSF001604">
    <property type="entry name" value="LigA"/>
    <property type="match status" value="1"/>
</dbReference>
<dbReference type="Gene3D" id="2.40.50.140">
    <property type="entry name" value="Nucleic acid-binding proteins"/>
    <property type="match status" value="1"/>
</dbReference>
<dbReference type="InterPro" id="IPR010994">
    <property type="entry name" value="RuvA_2-like"/>
</dbReference>
<evidence type="ECO:0000256" key="9">
    <source>
        <dbReference type="ARBA" id="ARBA00022842"/>
    </source>
</evidence>
<dbReference type="EC" id="6.5.1.2" evidence="3"/>
<keyword evidence="10" id="KW-0520">NAD</keyword>
<reference evidence="14" key="1">
    <citation type="submission" date="2016-10" db="EMBL/GenBank/DDBJ databases">
        <authorList>
            <person name="de Groot N.N."/>
        </authorList>
    </citation>
    <scope>NUCLEOTIDE SEQUENCE</scope>
</reference>
<gene>
    <name evidence="14" type="ORF">MNB_SV-4-1214</name>
</gene>
<dbReference type="Gene3D" id="3.40.50.10190">
    <property type="entry name" value="BRCT domain"/>
    <property type="match status" value="1"/>
</dbReference>
<dbReference type="Gene3D" id="1.10.150.20">
    <property type="entry name" value="5' to 3' exonuclease, C-terminal subdomain"/>
    <property type="match status" value="2"/>
</dbReference>
<evidence type="ECO:0000256" key="8">
    <source>
        <dbReference type="ARBA" id="ARBA00022833"/>
    </source>
</evidence>
<dbReference type="InterPro" id="IPR018239">
    <property type="entry name" value="DNA_ligase_AS"/>
</dbReference>
<comment type="catalytic activity">
    <reaction evidence="12">
        <text>NAD(+) + (deoxyribonucleotide)n-3'-hydroxyl + 5'-phospho-(deoxyribonucleotide)m = (deoxyribonucleotide)n+m + AMP + beta-nicotinamide D-nucleotide.</text>
        <dbReference type="EC" id="6.5.1.2"/>
    </reaction>
</comment>
<keyword evidence="4 14" id="KW-0436">Ligase</keyword>
<evidence type="ECO:0000256" key="11">
    <source>
        <dbReference type="ARBA" id="ARBA00023204"/>
    </source>
</evidence>
<organism evidence="14">
    <name type="scientific">hydrothermal vent metagenome</name>
    <dbReference type="NCBI Taxonomy" id="652676"/>
    <lineage>
        <taxon>unclassified sequences</taxon>
        <taxon>metagenomes</taxon>
        <taxon>ecological metagenomes</taxon>
    </lineage>
</organism>
<keyword evidence="7" id="KW-0227">DNA damage</keyword>
<dbReference type="InterPro" id="IPR013840">
    <property type="entry name" value="DNAligase_N"/>
</dbReference>
<dbReference type="Gene3D" id="3.30.470.30">
    <property type="entry name" value="DNA ligase/mRNA capping enzyme"/>
    <property type="match status" value="1"/>
</dbReference>
<evidence type="ECO:0000256" key="7">
    <source>
        <dbReference type="ARBA" id="ARBA00022763"/>
    </source>
</evidence>
<dbReference type="InterPro" id="IPR012340">
    <property type="entry name" value="NA-bd_OB-fold"/>
</dbReference>
<dbReference type="GO" id="GO:0003677">
    <property type="term" value="F:DNA binding"/>
    <property type="evidence" value="ECO:0007669"/>
    <property type="project" value="InterPro"/>
</dbReference>
<evidence type="ECO:0000256" key="10">
    <source>
        <dbReference type="ARBA" id="ARBA00023027"/>
    </source>
</evidence>
<dbReference type="Pfam" id="PF01653">
    <property type="entry name" value="DNA_ligase_aden"/>
    <property type="match status" value="1"/>
</dbReference>
<dbReference type="InterPro" id="IPR041663">
    <property type="entry name" value="DisA/LigA_HHH"/>
</dbReference>
<comment type="cofactor">
    <cofactor evidence="1">
        <name>Mg(2+)</name>
        <dbReference type="ChEBI" id="CHEBI:18420"/>
    </cofactor>
</comment>
<keyword evidence="8" id="KW-0862">Zinc</keyword>
<dbReference type="CDD" id="cd17748">
    <property type="entry name" value="BRCT_DNA_ligase_like"/>
    <property type="match status" value="1"/>
</dbReference>
<evidence type="ECO:0000256" key="6">
    <source>
        <dbReference type="ARBA" id="ARBA00022723"/>
    </source>
</evidence>
<dbReference type="InterPro" id="IPR003583">
    <property type="entry name" value="Hlx-hairpin-Hlx_DNA-bd_motif"/>
</dbReference>
<dbReference type="SUPFAM" id="SSF50249">
    <property type="entry name" value="Nucleic acid-binding proteins"/>
    <property type="match status" value="1"/>
</dbReference>
<dbReference type="SMART" id="SM00532">
    <property type="entry name" value="LIGANc"/>
    <property type="match status" value="1"/>
</dbReference>
<comment type="function">
    <text evidence="2">DNA ligase that catalyzes the formation of phosphodiester linkages between 5'-phosphoryl and 3'-hydroxyl groups in double-stranded DNA using NAD as a coenzyme and as the energy source for the reaction. It is essential for DNA replication and repair of damaged DNA.</text>
</comment>
<evidence type="ECO:0000256" key="5">
    <source>
        <dbReference type="ARBA" id="ARBA00022705"/>
    </source>
</evidence>
<evidence type="ECO:0000256" key="2">
    <source>
        <dbReference type="ARBA" id="ARBA00004067"/>
    </source>
</evidence>
<dbReference type="FunFam" id="2.40.50.140:FF:000012">
    <property type="entry name" value="DNA ligase"/>
    <property type="match status" value="1"/>
</dbReference>
<dbReference type="SUPFAM" id="SSF52113">
    <property type="entry name" value="BRCT domain"/>
    <property type="match status" value="1"/>
</dbReference>
<dbReference type="Gene3D" id="1.10.287.610">
    <property type="entry name" value="Helix hairpin bin"/>
    <property type="match status" value="1"/>
</dbReference>
<dbReference type="PROSITE" id="PS01055">
    <property type="entry name" value="DNA_LIGASE_N1"/>
    <property type="match status" value="1"/>
</dbReference>
<dbReference type="Pfam" id="PF12826">
    <property type="entry name" value="HHH_2"/>
    <property type="match status" value="1"/>
</dbReference>
<dbReference type="SMART" id="SM00278">
    <property type="entry name" value="HhH1"/>
    <property type="match status" value="3"/>
</dbReference>
<dbReference type="SMART" id="SM00292">
    <property type="entry name" value="BRCT"/>
    <property type="match status" value="1"/>
</dbReference>
<dbReference type="PANTHER" id="PTHR23389">
    <property type="entry name" value="CHROMOSOME TRANSMISSION FIDELITY FACTOR 18"/>
    <property type="match status" value="1"/>
</dbReference>
<dbReference type="CDD" id="cd00114">
    <property type="entry name" value="LIGANc"/>
    <property type="match status" value="1"/>
</dbReference>
<proteinExistence type="inferred from homology"/>
<dbReference type="NCBIfam" id="TIGR00575">
    <property type="entry name" value="dnlj"/>
    <property type="match status" value="1"/>
</dbReference>
<dbReference type="GO" id="GO:0005829">
    <property type="term" value="C:cytosol"/>
    <property type="evidence" value="ECO:0007669"/>
    <property type="project" value="TreeGrafter"/>
</dbReference>
<evidence type="ECO:0000256" key="12">
    <source>
        <dbReference type="ARBA" id="ARBA00034005"/>
    </source>
</evidence>
<dbReference type="GO" id="GO:0046872">
    <property type="term" value="F:metal ion binding"/>
    <property type="evidence" value="ECO:0007669"/>
    <property type="project" value="UniProtKB-KW"/>
</dbReference>
<keyword evidence="9" id="KW-0460">Magnesium</keyword>
<dbReference type="InterPro" id="IPR001357">
    <property type="entry name" value="BRCT_dom"/>
</dbReference>